<keyword evidence="1" id="KW-0489">Methyltransferase</keyword>
<sequence>MEVVITTDKKPTPEMIEDAEKLAKKFNTVHIHRRHNTINQIKKRYNRNVLVVNRDLSLTLHTLKGQKLFFHPGLFKIRLLNYIATGNEAMIKAMNLKRGDTVLDCNLGLAQDALLSAFVSKQPVTGVEKDPVIFEIVKRGLERYKPGGKLKIAEDAFKRIKPVCADNAEFLKAQPDKSYDIVYFSPMFIKPKWHCDVMSPFREVAVKDFVSPETLKEAERVARKRVVIKINKGVKELFPYLSDYTLQESSTNVEYIFKDVS</sequence>
<dbReference type="GO" id="GO:0032259">
    <property type="term" value="P:methylation"/>
    <property type="evidence" value="ECO:0007669"/>
    <property type="project" value="UniProtKB-KW"/>
</dbReference>
<dbReference type="RefSeq" id="WP_283400423.1">
    <property type="nucleotide sequence ID" value="NZ_FXUB01000002.1"/>
</dbReference>
<dbReference type="GO" id="GO:0008168">
    <property type="term" value="F:methyltransferase activity"/>
    <property type="evidence" value="ECO:0007669"/>
    <property type="project" value="UniProtKB-KW"/>
</dbReference>
<dbReference type="PANTHER" id="PTHR36112:SF1">
    <property type="entry name" value="RIBOSOMAL RNA SMALL SUBUNIT METHYLTRANSFERASE J"/>
    <property type="match status" value="1"/>
</dbReference>
<dbReference type="Pfam" id="PF04445">
    <property type="entry name" value="SAM_MT"/>
    <property type="match status" value="1"/>
</dbReference>
<keyword evidence="1" id="KW-0808">Transferase</keyword>
<evidence type="ECO:0000313" key="1">
    <source>
        <dbReference type="EMBL" id="SMP11612.1"/>
    </source>
</evidence>
<dbReference type="InterPro" id="IPR007536">
    <property type="entry name" value="16SrRNA_methylTrfase_J"/>
</dbReference>
<name>A0ABY1NMS2_9BACT</name>
<gene>
    <name evidence="1" type="ORF">SAMN06265339_0942</name>
</gene>
<dbReference type="Gene3D" id="3.40.50.150">
    <property type="entry name" value="Vaccinia Virus protein VP39"/>
    <property type="match status" value="1"/>
</dbReference>
<dbReference type="PANTHER" id="PTHR36112">
    <property type="entry name" value="RIBOSOMAL RNA SMALL SUBUNIT METHYLTRANSFERASE J"/>
    <property type="match status" value="1"/>
</dbReference>
<evidence type="ECO:0000313" key="2">
    <source>
        <dbReference type="Proteomes" id="UP001157911"/>
    </source>
</evidence>
<protein>
    <submittedName>
        <fullName evidence="1">SAM-dependent methyltransferase</fullName>
    </submittedName>
</protein>
<comment type="caution">
    <text evidence="1">The sequence shown here is derived from an EMBL/GenBank/DDBJ whole genome shotgun (WGS) entry which is preliminary data.</text>
</comment>
<dbReference type="EMBL" id="FXUB01000002">
    <property type="protein sequence ID" value="SMP11612.1"/>
    <property type="molecule type" value="Genomic_DNA"/>
</dbReference>
<accession>A0ABY1NMS2</accession>
<dbReference type="InterPro" id="IPR029063">
    <property type="entry name" value="SAM-dependent_MTases_sf"/>
</dbReference>
<dbReference type="CDD" id="cd02440">
    <property type="entry name" value="AdoMet_MTases"/>
    <property type="match status" value="1"/>
</dbReference>
<dbReference type="Proteomes" id="UP001157911">
    <property type="component" value="Unassembled WGS sequence"/>
</dbReference>
<proteinExistence type="predicted"/>
<dbReference type="SUPFAM" id="SSF53335">
    <property type="entry name" value="S-adenosyl-L-methionine-dependent methyltransferases"/>
    <property type="match status" value="1"/>
</dbReference>
<keyword evidence="2" id="KW-1185">Reference proteome</keyword>
<reference evidence="1 2" key="1">
    <citation type="submission" date="2017-05" db="EMBL/GenBank/DDBJ databases">
        <authorList>
            <person name="Varghese N."/>
            <person name="Submissions S."/>
        </authorList>
    </citation>
    <scope>NUCLEOTIDE SEQUENCE [LARGE SCALE GENOMIC DNA]</scope>
    <source>
        <strain evidence="1 2">DSM 15522</strain>
    </source>
</reference>
<organism evidence="1 2">
    <name type="scientific">Desulfurobacterium pacificum</name>
    <dbReference type="NCBI Taxonomy" id="240166"/>
    <lineage>
        <taxon>Bacteria</taxon>
        <taxon>Pseudomonadati</taxon>
        <taxon>Aquificota</taxon>
        <taxon>Aquificia</taxon>
        <taxon>Desulfurobacteriales</taxon>
        <taxon>Desulfurobacteriaceae</taxon>
        <taxon>Desulfurobacterium</taxon>
    </lineage>
</organism>